<dbReference type="Pfam" id="PF13910">
    <property type="entry name" value="DUF4209"/>
    <property type="match status" value="1"/>
</dbReference>
<dbReference type="EMBL" id="GEGO01005458">
    <property type="protein sequence ID" value="JAR89946.1"/>
    <property type="molecule type" value="Transcribed_RNA"/>
</dbReference>
<dbReference type="AlphaFoldDB" id="A0A147BGP4"/>
<name>A0A147BGP4_IXORI</name>
<dbReference type="InterPro" id="IPR025209">
    <property type="entry name" value="DUF4209"/>
</dbReference>
<evidence type="ECO:0000259" key="1">
    <source>
        <dbReference type="Pfam" id="PF13910"/>
    </source>
</evidence>
<accession>A0A147BGP4</accession>
<organism evidence="2">
    <name type="scientific">Ixodes ricinus</name>
    <name type="common">Common tick</name>
    <name type="synonym">Acarus ricinus</name>
    <dbReference type="NCBI Taxonomy" id="34613"/>
    <lineage>
        <taxon>Eukaryota</taxon>
        <taxon>Metazoa</taxon>
        <taxon>Ecdysozoa</taxon>
        <taxon>Arthropoda</taxon>
        <taxon>Chelicerata</taxon>
        <taxon>Arachnida</taxon>
        <taxon>Acari</taxon>
        <taxon>Parasitiformes</taxon>
        <taxon>Ixodida</taxon>
        <taxon>Ixodoidea</taxon>
        <taxon>Ixodidae</taxon>
        <taxon>Ixodinae</taxon>
        <taxon>Ixodes</taxon>
    </lineage>
</organism>
<feature type="non-terminal residue" evidence="2">
    <location>
        <position position="1"/>
    </location>
</feature>
<proteinExistence type="predicted"/>
<sequence length="493" mass="56314">QIIMGSPRSLNLRNVVWHGFVTPQEVDRRLPFFLICAAMSLGERLAESGSQHEAIVRRRRFSFVDTELALNDFQGVGFDEQSFLSVLEASPLVLPGRMSFWHACVQLYNESWYDESLVLALPQVECVLRVLFTAANDCPRRLLTAEMSTLYTTLDEVLAEFTNDCTCNALRKVLGDSHFEIYLDLFAYLEGPRLRDRISHGEADLSSIRKPLLIHLFNAVAATCAISLCENHKLQECSTLGSLRSVAVSYHSHFHPIQLLRKKVLNTIEALNSWEELIVQEKLGDSSVHCDPLGEPAKRCILLLMSKFDIRLPVQLRTEATPGTLVVEHSPRTVFRPRRELEVTTMLRQVCQEAHRSLRQVHETLAERTERWHLHQLRSRQRDNYKRLLESLPVLREGATLALWIVCCCLRRINDMTTLDTLQYEKLVRLLKTTLKFSENFGTLTSSSKNRWDECCQLCCDHLDNALRTLSDGQMSLFSGLVTKTTLSIETGL</sequence>
<protein>
    <submittedName>
        <fullName evidence="2">Putative endoplasmic reticulum membrane-associated rna degradation protein</fullName>
    </submittedName>
</protein>
<evidence type="ECO:0000313" key="2">
    <source>
        <dbReference type="EMBL" id="JAR89946.1"/>
    </source>
</evidence>
<dbReference type="InterPro" id="IPR039635">
    <property type="entry name" value="ERMARD"/>
</dbReference>
<feature type="domain" description="DUF4209" evidence="1">
    <location>
        <begin position="2"/>
        <end position="40"/>
    </location>
</feature>
<dbReference type="PANTHER" id="PTHR31701:SF2">
    <property type="entry name" value="ENDOPLASMIC RETICULUM MEMBRANE-ASSOCIATED RNA DEGRADATION PROTEIN"/>
    <property type="match status" value="1"/>
</dbReference>
<reference evidence="2" key="1">
    <citation type="journal article" date="2018" name="PLoS Negl. Trop. Dis.">
        <title>Sialome diversity of ticks revealed by RNAseq of single tick salivary glands.</title>
        <authorList>
            <person name="Perner J."/>
            <person name="Kropackova S."/>
            <person name="Kopacek P."/>
            <person name="Ribeiro J.M."/>
        </authorList>
    </citation>
    <scope>NUCLEOTIDE SEQUENCE</scope>
    <source>
        <strain evidence="2">Siblings of single egg batch collected in Ceske Budejovice</strain>
        <tissue evidence="2">Salivary glands</tissue>
    </source>
</reference>
<dbReference type="PANTHER" id="PTHR31701">
    <property type="entry name" value="ENDOPLASMIC RETICULUM MEMBRANE-ASSOCIATED RNA DEGRADATION PROTEIN"/>
    <property type="match status" value="1"/>
</dbReference>